<dbReference type="OrthoDB" id="9804698at2"/>
<keyword evidence="5 7" id="KW-0862">Zinc</keyword>
<protein>
    <recommendedName>
        <fullName evidence="3 5">6-carboxy-5,6,7,8-tetrahydropterin synthase</fullName>
        <ecNumber evidence="5">4.-.-.-</ecNumber>
    </recommendedName>
</protein>
<keyword evidence="9" id="KW-1185">Reference proteome</keyword>
<dbReference type="Gene3D" id="3.30.479.10">
    <property type="entry name" value="6-pyruvoyl tetrahydropterin synthase/QueD"/>
    <property type="match status" value="1"/>
</dbReference>
<keyword evidence="5" id="KW-0456">Lyase</keyword>
<dbReference type="AlphaFoldDB" id="Q97D56"/>
<dbReference type="EMBL" id="AE001437">
    <property type="protein sequence ID" value="AAK81547.1"/>
    <property type="molecule type" value="Genomic_DNA"/>
</dbReference>
<dbReference type="GO" id="GO:0046872">
    <property type="term" value="F:metal ion binding"/>
    <property type="evidence" value="ECO:0007669"/>
    <property type="project" value="UniProtKB-KW"/>
</dbReference>
<name>Q97D56_CLOAB</name>
<comment type="similarity">
    <text evidence="2 5">Belongs to the PTPS family. QueD subfamily.</text>
</comment>
<dbReference type="SUPFAM" id="SSF55620">
    <property type="entry name" value="Tetrahydrobiopterin biosynthesis enzymes-like"/>
    <property type="match status" value="1"/>
</dbReference>
<dbReference type="eggNOG" id="COG0720">
    <property type="taxonomic scope" value="Bacteria"/>
</dbReference>
<dbReference type="GO" id="GO:0008616">
    <property type="term" value="P:tRNA queuosine(34) biosynthetic process"/>
    <property type="evidence" value="ECO:0007669"/>
    <property type="project" value="UniProtKB-KW"/>
</dbReference>
<evidence type="ECO:0000256" key="2">
    <source>
        <dbReference type="ARBA" id="ARBA00008900"/>
    </source>
</evidence>
<dbReference type="PATRIC" id="fig|272562.8.peg.3814"/>
<dbReference type="GO" id="GO:0070497">
    <property type="term" value="F:6-carboxytetrahydropterin synthase activity"/>
    <property type="evidence" value="ECO:0007669"/>
    <property type="project" value="UniProtKB-EC"/>
</dbReference>
<dbReference type="GeneID" id="45000122"/>
<evidence type="ECO:0000256" key="4">
    <source>
        <dbReference type="ARBA" id="ARBA00048807"/>
    </source>
</evidence>
<dbReference type="PANTHER" id="PTHR12589">
    <property type="entry name" value="PYRUVOYL TETRAHYDROBIOPTERIN SYNTHASE"/>
    <property type="match status" value="1"/>
</dbReference>
<organism evidence="8 9">
    <name type="scientific">Clostridium acetobutylicum (strain ATCC 824 / DSM 792 / JCM 1419 / IAM 19013 / LMG 5710 / NBRC 13948 / NRRL B-527 / VKM B-1787 / 2291 / W)</name>
    <dbReference type="NCBI Taxonomy" id="272562"/>
    <lineage>
        <taxon>Bacteria</taxon>
        <taxon>Bacillati</taxon>
        <taxon>Bacillota</taxon>
        <taxon>Clostridia</taxon>
        <taxon>Eubacteriales</taxon>
        <taxon>Clostridiaceae</taxon>
        <taxon>Clostridium</taxon>
    </lineage>
</organism>
<feature type="binding site" evidence="7">
    <location>
        <position position="27"/>
    </location>
    <ligand>
        <name>Zn(2+)</name>
        <dbReference type="ChEBI" id="CHEBI:29105"/>
    </ligand>
</feature>
<evidence type="ECO:0000256" key="5">
    <source>
        <dbReference type="PIRNR" id="PIRNR006113"/>
    </source>
</evidence>
<evidence type="ECO:0000313" key="8">
    <source>
        <dbReference type="EMBL" id="AAK81547.1"/>
    </source>
</evidence>
<keyword evidence="5" id="KW-0671">Queuosine biosynthesis</keyword>
<comment type="pathway">
    <text evidence="1 5">Purine metabolism; 7-cyano-7-deazaguanine biosynthesis.</text>
</comment>
<dbReference type="InterPro" id="IPR007115">
    <property type="entry name" value="6-PTP_synth/QueD"/>
</dbReference>
<dbReference type="PIRSF" id="PIRSF006113">
    <property type="entry name" value="PTP_synth"/>
    <property type="match status" value="1"/>
</dbReference>
<comment type="cofactor">
    <cofactor evidence="5 7">
        <name>Zn(2+)</name>
        <dbReference type="ChEBI" id="CHEBI:29105"/>
    </cofactor>
    <text evidence="5 7">Binds 1 zinc ion per subunit.</text>
</comment>
<dbReference type="PANTHER" id="PTHR12589:SF8">
    <property type="entry name" value="6-CARBOXY-5,6,7,8-TETRAHYDROPTERIN SYNTHASE"/>
    <property type="match status" value="1"/>
</dbReference>
<dbReference type="HOGENOM" id="CLU_111016_1_1_9"/>
<feature type="active site" description="Proton acceptor" evidence="6">
    <location>
        <position position="23"/>
    </location>
</feature>
<dbReference type="STRING" id="272562.CA_C3624"/>
<evidence type="ECO:0000256" key="7">
    <source>
        <dbReference type="PIRSR" id="PIRSR006113-2"/>
    </source>
</evidence>
<evidence type="ECO:0000256" key="6">
    <source>
        <dbReference type="PIRSR" id="PIRSR006113-1"/>
    </source>
</evidence>
<feature type="active site" description="Charge relay system" evidence="6">
    <location>
        <position position="66"/>
    </location>
</feature>
<keyword evidence="5 7" id="KW-0479">Metal-binding</keyword>
<evidence type="ECO:0000256" key="1">
    <source>
        <dbReference type="ARBA" id="ARBA00005061"/>
    </source>
</evidence>
<dbReference type="RefSeq" id="WP_010966887.1">
    <property type="nucleotide sequence ID" value="NC_003030.1"/>
</dbReference>
<dbReference type="NCBIfam" id="TIGR03367">
    <property type="entry name" value="queuosine_QueD"/>
    <property type="match status" value="1"/>
</dbReference>
<feature type="active site" description="Charge relay system" evidence="6">
    <location>
        <position position="124"/>
    </location>
</feature>
<dbReference type="Proteomes" id="UP000000814">
    <property type="component" value="Chromosome"/>
</dbReference>
<proteinExistence type="inferred from homology"/>
<dbReference type="Pfam" id="PF01242">
    <property type="entry name" value="PTPS"/>
    <property type="match status" value="1"/>
</dbReference>
<dbReference type="KEGG" id="cac:CA_C3624"/>
<comment type="catalytic activity">
    <reaction evidence="4 5">
        <text>7,8-dihydroneopterin 3'-triphosphate + H2O = 6-carboxy-5,6,7,8-tetrahydropterin + triphosphate + acetaldehyde + 2 H(+)</text>
        <dbReference type="Rhea" id="RHEA:27966"/>
        <dbReference type="ChEBI" id="CHEBI:15343"/>
        <dbReference type="ChEBI" id="CHEBI:15377"/>
        <dbReference type="ChEBI" id="CHEBI:15378"/>
        <dbReference type="ChEBI" id="CHEBI:18036"/>
        <dbReference type="ChEBI" id="CHEBI:58462"/>
        <dbReference type="ChEBI" id="CHEBI:61032"/>
        <dbReference type="EC" id="4.1.2.50"/>
    </reaction>
</comment>
<dbReference type="EC" id="4.-.-.-" evidence="5"/>
<sequence>MYILKIEHSFDSAHFLNNYNGKCANIHGHRWRVEIEIQSETLIDDMIEDFTILKKRIKEVLDFYDHALIIEKNSLRKLTFDCLIEDGFKIIELDFRPTAENFSKFFFDEIRKLNYDVRKITVYETPNNSASYVKEV</sequence>
<accession>Q97D56</accession>
<evidence type="ECO:0000313" key="9">
    <source>
        <dbReference type="Proteomes" id="UP000000814"/>
    </source>
</evidence>
<feature type="binding site" evidence="7">
    <location>
        <position position="14"/>
    </location>
    <ligand>
        <name>Zn(2+)</name>
        <dbReference type="ChEBI" id="CHEBI:29105"/>
    </ligand>
</feature>
<dbReference type="UniPathway" id="UPA00391"/>
<feature type="binding site" evidence="7">
    <location>
        <position position="29"/>
    </location>
    <ligand>
        <name>Zn(2+)</name>
        <dbReference type="ChEBI" id="CHEBI:29105"/>
    </ligand>
</feature>
<gene>
    <name evidence="8" type="ordered locus">CA_C3624</name>
</gene>
<evidence type="ECO:0000256" key="3">
    <source>
        <dbReference type="ARBA" id="ARBA00018141"/>
    </source>
</evidence>
<dbReference type="PIR" id="H97344">
    <property type="entry name" value="H97344"/>
</dbReference>
<dbReference type="InterPro" id="IPR038418">
    <property type="entry name" value="6-PTP_synth/QueD_sf"/>
</dbReference>
<reference evidence="8 9" key="1">
    <citation type="journal article" date="2001" name="J. Bacteriol.">
        <title>Genome sequence and comparative analysis of the solvent-producing bacterium Clostridium acetobutylicum.</title>
        <authorList>
            <person name="Nolling J."/>
            <person name="Breton G."/>
            <person name="Omelchenko M.V."/>
            <person name="Makarova K.S."/>
            <person name="Zeng Q."/>
            <person name="Gibson R."/>
            <person name="Lee H.M."/>
            <person name="Dubois J."/>
            <person name="Qiu D."/>
            <person name="Hitti J."/>
            <person name="Wolf Y.I."/>
            <person name="Tatusov R.L."/>
            <person name="Sabathe F."/>
            <person name="Doucette-Stamm L."/>
            <person name="Soucaille P."/>
            <person name="Daly M.J."/>
            <person name="Bennett G.N."/>
            <person name="Koonin E.V."/>
            <person name="Smith D.R."/>
        </authorList>
    </citation>
    <scope>NUCLEOTIDE SEQUENCE [LARGE SCALE GENOMIC DNA]</scope>
    <source>
        <strain evidence="9">ATCC 824 / DSM 792 / JCM 1419 / LMG 5710 / VKM B-1787</strain>
    </source>
</reference>